<dbReference type="InterPro" id="IPR052919">
    <property type="entry name" value="TA_system_RNase"/>
</dbReference>
<dbReference type="InterPro" id="IPR002716">
    <property type="entry name" value="PIN_dom"/>
</dbReference>
<evidence type="ECO:0000313" key="3">
    <source>
        <dbReference type="Proteomes" id="UP000481417"/>
    </source>
</evidence>
<dbReference type="InterPro" id="IPR029060">
    <property type="entry name" value="PIN-like_dom_sf"/>
</dbReference>
<dbReference type="PANTHER" id="PTHR36173:SF2">
    <property type="entry name" value="RIBONUCLEASE VAPC16"/>
    <property type="match status" value="1"/>
</dbReference>
<dbReference type="Pfam" id="PF01850">
    <property type="entry name" value="PIN"/>
    <property type="match status" value="1"/>
</dbReference>
<dbReference type="InterPro" id="IPR041705">
    <property type="entry name" value="PIN_Sll0205"/>
</dbReference>
<dbReference type="SUPFAM" id="SSF88723">
    <property type="entry name" value="PIN domain-like"/>
    <property type="match status" value="1"/>
</dbReference>
<accession>A0A6L6HQ21</accession>
<dbReference type="AlphaFoldDB" id="A0A6L6HQ21"/>
<dbReference type="Gene3D" id="3.40.50.1010">
    <property type="entry name" value="5'-nuclease"/>
    <property type="match status" value="1"/>
</dbReference>
<dbReference type="PANTHER" id="PTHR36173">
    <property type="entry name" value="RIBONUCLEASE VAPC16-RELATED"/>
    <property type="match status" value="1"/>
</dbReference>
<dbReference type="Proteomes" id="UP000481417">
    <property type="component" value="Unassembled WGS sequence"/>
</dbReference>
<sequence>MRLLLDTHIVLWAMADDARLPCALRDAIAGAAALFISAATVWEVAIKASLGKLDVPADLFDRALAAGAQPLPITWTHARAVAALPPHHADPFDRLLVAQARAEGLVLVSVDRQLKAYDVALLDG</sequence>
<evidence type="ECO:0000313" key="2">
    <source>
        <dbReference type="EMBL" id="MTE01264.1"/>
    </source>
</evidence>
<organism evidence="2 3">
    <name type="scientific">Paracoccus lichenicola</name>
    <dbReference type="NCBI Taxonomy" id="2665644"/>
    <lineage>
        <taxon>Bacteria</taxon>
        <taxon>Pseudomonadati</taxon>
        <taxon>Pseudomonadota</taxon>
        <taxon>Alphaproteobacteria</taxon>
        <taxon>Rhodobacterales</taxon>
        <taxon>Paracoccaceae</taxon>
        <taxon>Paracoccus</taxon>
    </lineage>
</organism>
<dbReference type="CDD" id="cd09872">
    <property type="entry name" value="PIN_Sll0205-like"/>
    <property type="match status" value="1"/>
</dbReference>
<feature type="domain" description="PIN" evidence="1">
    <location>
        <begin position="4"/>
        <end position="118"/>
    </location>
</feature>
<keyword evidence="3" id="KW-1185">Reference proteome</keyword>
<proteinExistence type="predicted"/>
<protein>
    <submittedName>
        <fullName evidence="2">PIN domain-containing protein</fullName>
    </submittedName>
</protein>
<comment type="caution">
    <text evidence="2">The sequence shown here is derived from an EMBL/GenBank/DDBJ whole genome shotgun (WGS) entry which is preliminary data.</text>
</comment>
<dbReference type="RefSeq" id="WP_154765336.1">
    <property type="nucleotide sequence ID" value="NZ_WMBT01000008.1"/>
</dbReference>
<evidence type="ECO:0000259" key="1">
    <source>
        <dbReference type="Pfam" id="PF01850"/>
    </source>
</evidence>
<gene>
    <name evidence="2" type="ORF">GIY56_13320</name>
</gene>
<name>A0A6L6HQ21_9RHOB</name>
<reference evidence="2 3" key="1">
    <citation type="submission" date="2019-11" db="EMBL/GenBank/DDBJ databases">
        <authorList>
            <person name="Lang L."/>
        </authorList>
    </citation>
    <scope>NUCLEOTIDE SEQUENCE [LARGE SCALE GENOMIC DNA]</scope>
    <source>
        <strain evidence="2 3">YIM 132242</strain>
    </source>
</reference>
<dbReference type="EMBL" id="WMBT01000008">
    <property type="protein sequence ID" value="MTE01264.1"/>
    <property type="molecule type" value="Genomic_DNA"/>
</dbReference>